<sequence length="349" mass="37607">MNAPEMLARLRTPQADGLVLRLKTLTPLYTGGIGQLGDQVHPSNLLGGIRHFSCLVARTLGDSDFEDAVWGNPGRGEQKARAKQVALRWDTSALTRVSLPETVRVPRAGGSDSRWYFNSAFEGEVGLQLARRGISDTHWQILNLALSIQFRHATFGAKDQFGLGVLAVADGARPFAVPLNVGCELGKPVPATAGRLNLLRHAFGRLRFRVAPGQQPSFNRSAALQLALATRATLRNALRARPDAPDAEKARLTALRHQMLGKLNQSGSAVNVSAAYAIAEGIELRLTVALKPEDAAERSEVMNAFANAAGSIDGMIDRLGYRVDGRIAWEFGGKHAKARAAWLNQLAGV</sequence>
<dbReference type="STRING" id="1457154.CAPSK01_003081"/>
<evidence type="ECO:0000313" key="1">
    <source>
        <dbReference type="EMBL" id="KFB67638.1"/>
    </source>
</evidence>
<comment type="caution">
    <text evidence="1">The sequence shown here is derived from an EMBL/GenBank/DDBJ whole genome shotgun (WGS) entry which is preliminary data.</text>
</comment>
<proteinExistence type="predicted"/>
<reference evidence="1 2" key="1">
    <citation type="submission" date="2014-07" db="EMBL/GenBank/DDBJ databases">
        <title>Expanding our view of genomic diversity in Candidatus Accumulibacter clades.</title>
        <authorList>
            <person name="Skennerton C.T."/>
            <person name="Barr J.J."/>
            <person name="Slater F.R."/>
            <person name="Bond P.L."/>
            <person name="Tyson G.W."/>
        </authorList>
    </citation>
    <scope>NUCLEOTIDE SEQUENCE [LARGE SCALE GENOMIC DNA]</scope>
    <source>
        <strain evidence="2">SK-01</strain>
    </source>
</reference>
<dbReference type="AlphaFoldDB" id="A0A084XYU4"/>
<dbReference type="EMBL" id="JDSS02000027">
    <property type="protein sequence ID" value="KFB67638.1"/>
    <property type="molecule type" value="Genomic_DNA"/>
</dbReference>
<dbReference type="Proteomes" id="UP000019812">
    <property type="component" value="Unassembled WGS sequence"/>
</dbReference>
<name>A0A084XYU4_9PROT</name>
<organism evidence="1 2">
    <name type="scientific">Candidatus Accumulibacter vicinus</name>
    <dbReference type="NCBI Taxonomy" id="2954382"/>
    <lineage>
        <taxon>Bacteria</taxon>
        <taxon>Pseudomonadati</taxon>
        <taxon>Pseudomonadota</taxon>
        <taxon>Betaproteobacteria</taxon>
        <taxon>Candidatus Accumulibacter</taxon>
    </lineage>
</organism>
<protein>
    <submittedName>
        <fullName evidence="1">Uncharacterized protein</fullName>
    </submittedName>
</protein>
<dbReference type="RefSeq" id="WP_034927418.1">
    <property type="nucleotide sequence ID" value="NZ_JDSS02000027.1"/>
</dbReference>
<gene>
    <name evidence="1" type="ORF">CAPSK01_003081</name>
</gene>
<evidence type="ECO:0000313" key="2">
    <source>
        <dbReference type="Proteomes" id="UP000019812"/>
    </source>
</evidence>
<accession>A0A084XYU4</accession>